<feature type="compositionally biased region" description="Polar residues" evidence="1">
    <location>
        <begin position="18"/>
        <end position="34"/>
    </location>
</feature>
<dbReference type="EMBL" id="GIFC01002368">
    <property type="protein sequence ID" value="MXU84451.1"/>
    <property type="molecule type" value="Transcribed_RNA"/>
</dbReference>
<reference evidence="2" key="1">
    <citation type="submission" date="2019-12" db="EMBL/GenBank/DDBJ databases">
        <title>An insight into the sialome of adult female Ixodes ricinus ticks feeding for 6 days.</title>
        <authorList>
            <person name="Perner J."/>
            <person name="Ribeiro J.M.C."/>
        </authorList>
    </citation>
    <scope>NUCLEOTIDE SEQUENCE</scope>
    <source>
        <strain evidence="2">Semi-engorged</strain>
        <tissue evidence="2">Salivary glands</tissue>
    </source>
</reference>
<evidence type="ECO:0000256" key="1">
    <source>
        <dbReference type="SAM" id="MobiDB-lite"/>
    </source>
</evidence>
<organism evidence="2">
    <name type="scientific">Ixodes ricinus</name>
    <name type="common">Common tick</name>
    <name type="synonym">Acarus ricinus</name>
    <dbReference type="NCBI Taxonomy" id="34613"/>
    <lineage>
        <taxon>Eukaryota</taxon>
        <taxon>Metazoa</taxon>
        <taxon>Ecdysozoa</taxon>
        <taxon>Arthropoda</taxon>
        <taxon>Chelicerata</taxon>
        <taxon>Arachnida</taxon>
        <taxon>Acari</taxon>
        <taxon>Parasitiformes</taxon>
        <taxon>Ixodida</taxon>
        <taxon>Ixodoidea</taxon>
        <taxon>Ixodidae</taxon>
        <taxon>Ixodinae</taxon>
        <taxon>Ixodes</taxon>
    </lineage>
</organism>
<evidence type="ECO:0000313" key="2">
    <source>
        <dbReference type="EMBL" id="MXU84451.1"/>
    </source>
</evidence>
<proteinExistence type="predicted"/>
<protein>
    <submittedName>
        <fullName evidence="2">Putative secreted protein</fullName>
    </submittedName>
</protein>
<dbReference type="AlphaFoldDB" id="A0A6B0U293"/>
<accession>A0A6B0U293</accession>
<feature type="region of interest" description="Disordered" evidence="1">
    <location>
        <begin position="18"/>
        <end position="39"/>
    </location>
</feature>
<name>A0A6B0U293_IXORI</name>
<sequence>MAACCPGLCPWASATLASSTRTGPETAAKNTGASRSPAIHRSSTRLCTTFGCATPSPSLWRRTTESSCRTTATCTSRPWRR</sequence>